<dbReference type="InterPro" id="IPR020843">
    <property type="entry name" value="ER"/>
</dbReference>
<dbReference type="Gene3D" id="3.90.180.10">
    <property type="entry name" value="Medium-chain alcohol dehydrogenases, catalytic domain"/>
    <property type="match status" value="1"/>
</dbReference>
<dbReference type="SUPFAM" id="SSF51735">
    <property type="entry name" value="NAD(P)-binding Rossmann-fold domains"/>
    <property type="match status" value="1"/>
</dbReference>
<dbReference type="SMART" id="SM00829">
    <property type="entry name" value="PKS_ER"/>
    <property type="match status" value="1"/>
</dbReference>
<dbReference type="SUPFAM" id="SSF50129">
    <property type="entry name" value="GroES-like"/>
    <property type="match status" value="1"/>
</dbReference>
<evidence type="ECO:0000313" key="4">
    <source>
        <dbReference type="Proteomes" id="UP000800235"/>
    </source>
</evidence>
<organism evidence="3 4">
    <name type="scientific">Tothia fuscella</name>
    <dbReference type="NCBI Taxonomy" id="1048955"/>
    <lineage>
        <taxon>Eukaryota</taxon>
        <taxon>Fungi</taxon>
        <taxon>Dikarya</taxon>
        <taxon>Ascomycota</taxon>
        <taxon>Pezizomycotina</taxon>
        <taxon>Dothideomycetes</taxon>
        <taxon>Pleosporomycetidae</taxon>
        <taxon>Venturiales</taxon>
        <taxon>Cylindrosympodiaceae</taxon>
        <taxon>Tothia</taxon>
    </lineage>
</organism>
<sequence length="359" mass="38763">MNTLPESFDLPQTMQAWTFRTRGQPTSVLKLSEVPIPRITSPNEVLVRVFHASLNPVGSAMIALLPTFIRKLPAIPELDFSGTVIQAGKSVPAELGPGKAVFRSLPPGSCLRKGMGALAEYVVVPTSNIALKPERLSFEDASGLGITGVTALELVKDSKLKQGDSVLINGASGGVGTMTVQVARNVVGPSGKVVAICSAENAALAKRLGADEVIYRTQHDPVHEYLIRTYSETPFDAIIDAVGVQSVYEHSPQYLCKKGLFVSVGVLSEDLSYASVIRAVLKIASNLYWPRFLGGVARPYLQKTVVVESHSLEGLSVLVQEGKLRVIIDFSFSMNDALHAYDRMRLHLARGKIVIKISE</sequence>
<dbReference type="Gene3D" id="3.40.50.720">
    <property type="entry name" value="NAD(P)-binding Rossmann-like Domain"/>
    <property type="match status" value="1"/>
</dbReference>
<dbReference type="InterPro" id="IPR050700">
    <property type="entry name" value="YIM1/Zinc_Alcohol_DH_Fams"/>
</dbReference>
<reference evidence="3" key="1">
    <citation type="journal article" date="2020" name="Stud. Mycol.">
        <title>101 Dothideomycetes genomes: a test case for predicting lifestyles and emergence of pathogens.</title>
        <authorList>
            <person name="Haridas S."/>
            <person name="Albert R."/>
            <person name="Binder M."/>
            <person name="Bloem J."/>
            <person name="Labutti K."/>
            <person name="Salamov A."/>
            <person name="Andreopoulos B."/>
            <person name="Baker S."/>
            <person name="Barry K."/>
            <person name="Bills G."/>
            <person name="Bluhm B."/>
            <person name="Cannon C."/>
            <person name="Castanera R."/>
            <person name="Culley D."/>
            <person name="Daum C."/>
            <person name="Ezra D."/>
            <person name="Gonzalez J."/>
            <person name="Henrissat B."/>
            <person name="Kuo A."/>
            <person name="Liang C."/>
            <person name="Lipzen A."/>
            <person name="Lutzoni F."/>
            <person name="Magnuson J."/>
            <person name="Mondo S."/>
            <person name="Nolan M."/>
            <person name="Ohm R."/>
            <person name="Pangilinan J."/>
            <person name="Park H.-J."/>
            <person name="Ramirez L."/>
            <person name="Alfaro M."/>
            <person name="Sun H."/>
            <person name="Tritt A."/>
            <person name="Yoshinaga Y."/>
            <person name="Zwiers L.-H."/>
            <person name="Turgeon B."/>
            <person name="Goodwin S."/>
            <person name="Spatafora J."/>
            <person name="Crous P."/>
            <person name="Grigoriev I."/>
        </authorList>
    </citation>
    <scope>NUCLEOTIDE SEQUENCE</scope>
    <source>
        <strain evidence="3">CBS 130266</strain>
    </source>
</reference>
<name>A0A9P4U2U2_9PEZI</name>
<dbReference type="PANTHER" id="PTHR11695:SF294">
    <property type="entry name" value="RETICULON-4-INTERACTING PROTEIN 1, MITOCHONDRIAL"/>
    <property type="match status" value="1"/>
</dbReference>
<dbReference type="AlphaFoldDB" id="A0A9P4U2U2"/>
<dbReference type="PANTHER" id="PTHR11695">
    <property type="entry name" value="ALCOHOL DEHYDROGENASE RELATED"/>
    <property type="match status" value="1"/>
</dbReference>
<dbReference type="PROSITE" id="PS01162">
    <property type="entry name" value="QOR_ZETA_CRYSTAL"/>
    <property type="match status" value="1"/>
</dbReference>
<dbReference type="OrthoDB" id="201656at2759"/>
<dbReference type="InterPro" id="IPR011032">
    <property type="entry name" value="GroES-like_sf"/>
</dbReference>
<accession>A0A9P4U2U2</accession>
<proteinExistence type="predicted"/>
<dbReference type="InterPro" id="IPR036291">
    <property type="entry name" value="NAD(P)-bd_dom_sf"/>
</dbReference>
<evidence type="ECO:0000313" key="3">
    <source>
        <dbReference type="EMBL" id="KAF2434302.1"/>
    </source>
</evidence>
<dbReference type="EMBL" id="MU007017">
    <property type="protein sequence ID" value="KAF2434302.1"/>
    <property type="molecule type" value="Genomic_DNA"/>
</dbReference>
<feature type="domain" description="Enoyl reductase (ER)" evidence="2">
    <location>
        <begin position="23"/>
        <end position="355"/>
    </location>
</feature>
<dbReference type="GO" id="GO:0005739">
    <property type="term" value="C:mitochondrion"/>
    <property type="evidence" value="ECO:0007669"/>
    <property type="project" value="TreeGrafter"/>
</dbReference>
<evidence type="ECO:0000256" key="1">
    <source>
        <dbReference type="ARBA" id="ARBA00023002"/>
    </source>
</evidence>
<evidence type="ECO:0000259" key="2">
    <source>
        <dbReference type="SMART" id="SM00829"/>
    </source>
</evidence>
<dbReference type="InterPro" id="IPR013154">
    <property type="entry name" value="ADH-like_N"/>
</dbReference>
<keyword evidence="4" id="KW-1185">Reference proteome</keyword>
<dbReference type="InterPro" id="IPR002364">
    <property type="entry name" value="Quin_OxRdtase/zeta-crystal_CS"/>
</dbReference>
<dbReference type="InterPro" id="IPR013149">
    <property type="entry name" value="ADH-like_C"/>
</dbReference>
<comment type="caution">
    <text evidence="3">The sequence shown here is derived from an EMBL/GenBank/DDBJ whole genome shotgun (WGS) entry which is preliminary data.</text>
</comment>
<gene>
    <name evidence="3" type="ORF">EJ08DRAFT_657517</name>
</gene>
<dbReference type="GO" id="GO:0016491">
    <property type="term" value="F:oxidoreductase activity"/>
    <property type="evidence" value="ECO:0007669"/>
    <property type="project" value="UniProtKB-KW"/>
</dbReference>
<protein>
    <submittedName>
        <fullName evidence="3">Zinc-binding oxidoreductase</fullName>
    </submittedName>
</protein>
<dbReference type="Proteomes" id="UP000800235">
    <property type="component" value="Unassembled WGS sequence"/>
</dbReference>
<dbReference type="GO" id="GO:0008270">
    <property type="term" value="F:zinc ion binding"/>
    <property type="evidence" value="ECO:0007669"/>
    <property type="project" value="InterPro"/>
</dbReference>
<keyword evidence="1" id="KW-0560">Oxidoreductase</keyword>
<dbReference type="CDD" id="cd08267">
    <property type="entry name" value="MDR1"/>
    <property type="match status" value="1"/>
</dbReference>
<dbReference type="Pfam" id="PF08240">
    <property type="entry name" value="ADH_N"/>
    <property type="match status" value="1"/>
</dbReference>
<dbReference type="Pfam" id="PF00107">
    <property type="entry name" value="ADH_zinc_N"/>
    <property type="match status" value="1"/>
</dbReference>